<evidence type="ECO:0000313" key="4">
    <source>
        <dbReference type="Proteomes" id="UP001432027"/>
    </source>
</evidence>
<evidence type="ECO:0000256" key="1">
    <source>
        <dbReference type="SAM" id="MobiDB-lite"/>
    </source>
</evidence>
<name>A0AAV5SEH9_9BILA</name>
<feature type="domain" description="C2H2-type" evidence="2">
    <location>
        <begin position="367"/>
        <end position="392"/>
    </location>
</feature>
<sequence>MASDSAPGPSSTSVRRTRFKPVTVDPLSRVIYTQTLTALKPLRTTTLDDPKALRSTLTEHRNQLSTLVSTISAADAEGLDEQQKLALNLGKLATLFSKRLASPLNTATFRRPTVLRETLPLAAAVRRPTVPPPDATVARKRAVAPVAAPAKKIKDEPLDDDEPCCSTSNGTAASTNETLSSLLDAQLRSMQQQPKQRVAAAPHQTRRPTVMVARAAPGTAPVRVVVANRNGGAAARVVAVRRPVPGQTGAAAAPRPTVPANCPAPVRGPVQRVAAATAKPTVAELRAREVRRKIFKPVVVRGASAAAPLSKRLQVHPDAAYGCCEVDKPEKHACHACPFCGLMVKGAARVDHVRETHPDRYVEFTPFICILKECDYRTTSRAAVKRHCLQVHSSQFDEWERLGRFKLDKDTVCPLCVDACPIAELEQLRMHVRAVHDMMPTILCGSCCETCTTTSELFLHWFESPFCDGNAKLLDCRQESFLALFA</sequence>
<evidence type="ECO:0000313" key="3">
    <source>
        <dbReference type="EMBL" id="GMS81468.1"/>
    </source>
</evidence>
<organism evidence="3 4">
    <name type="scientific">Pristionchus entomophagus</name>
    <dbReference type="NCBI Taxonomy" id="358040"/>
    <lineage>
        <taxon>Eukaryota</taxon>
        <taxon>Metazoa</taxon>
        <taxon>Ecdysozoa</taxon>
        <taxon>Nematoda</taxon>
        <taxon>Chromadorea</taxon>
        <taxon>Rhabditida</taxon>
        <taxon>Rhabditina</taxon>
        <taxon>Diplogasteromorpha</taxon>
        <taxon>Diplogasteroidea</taxon>
        <taxon>Neodiplogasteridae</taxon>
        <taxon>Pristionchus</taxon>
    </lineage>
</organism>
<dbReference type="SMART" id="SM00355">
    <property type="entry name" value="ZnF_C2H2"/>
    <property type="match status" value="3"/>
</dbReference>
<protein>
    <recommendedName>
        <fullName evidence="2">C2H2-type domain-containing protein</fullName>
    </recommendedName>
</protein>
<gene>
    <name evidence="3" type="ORF">PENTCL1PPCAC_3643</name>
</gene>
<comment type="caution">
    <text evidence="3">The sequence shown here is derived from an EMBL/GenBank/DDBJ whole genome shotgun (WGS) entry which is preliminary data.</text>
</comment>
<reference evidence="3" key="1">
    <citation type="submission" date="2023-10" db="EMBL/GenBank/DDBJ databases">
        <title>Genome assembly of Pristionchus species.</title>
        <authorList>
            <person name="Yoshida K."/>
            <person name="Sommer R.J."/>
        </authorList>
    </citation>
    <scope>NUCLEOTIDE SEQUENCE</scope>
    <source>
        <strain evidence="3">RS0144</strain>
    </source>
</reference>
<dbReference type="InterPro" id="IPR013087">
    <property type="entry name" value="Znf_C2H2_type"/>
</dbReference>
<keyword evidence="4" id="KW-1185">Reference proteome</keyword>
<accession>A0AAV5SEH9</accession>
<feature type="region of interest" description="Disordered" evidence="1">
    <location>
        <begin position="148"/>
        <end position="176"/>
    </location>
</feature>
<proteinExistence type="predicted"/>
<feature type="compositionally biased region" description="Polar residues" evidence="1">
    <location>
        <begin position="165"/>
        <end position="176"/>
    </location>
</feature>
<evidence type="ECO:0000259" key="2">
    <source>
        <dbReference type="SMART" id="SM00355"/>
    </source>
</evidence>
<dbReference type="Proteomes" id="UP001432027">
    <property type="component" value="Unassembled WGS sequence"/>
</dbReference>
<dbReference type="AlphaFoldDB" id="A0AAV5SEH9"/>
<feature type="domain" description="C2H2-type" evidence="2">
    <location>
        <begin position="411"/>
        <end position="436"/>
    </location>
</feature>
<feature type="domain" description="C2H2-type" evidence="2">
    <location>
        <begin position="335"/>
        <end position="357"/>
    </location>
</feature>
<dbReference type="EMBL" id="BTSX01000001">
    <property type="protein sequence ID" value="GMS81468.1"/>
    <property type="molecule type" value="Genomic_DNA"/>
</dbReference>